<evidence type="ECO:0000313" key="10">
    <source>
        <dbReference type="EMBL" id="BBY78993.1"/>
    </source>
</evidence>
<dbReference type="Gene3D" id="1.10.3720.10">
    <property type="entry name" value="MetI-like"/>
    <property type="match status" value="1"/>
</dbReference>
<dbReference type="InterPro" id="IPR043429">
    <property type="entry name" value="ArtM/GltK/GlnP/TcyL/YhdX-like"/>
</dbReference>
<dbReference type="AlphaFoldDB" id="A0A7I7UDI2"/>
<evidence type="ECO:0000256" key="8">
    <source>
        <dbReference type="SAM" id="MobiDB-lite"/>
    </source>
</evidence>
<name>A0A7I7UDI2_MYCPV</name>
<evidence type="ECO:0000256" key="4">
    <source>
        <dbReference type="ARBA" id="ARBA00022692"/>
    </source>
</evidence>
<feature type="transmembrane region" description="Helical" evidence="7">
    <location>
        <begin position="237"/>
        <end position="262"/>
    </location>
</feature>
<evidence type="ECO:0000259" key="9">
    <source>
        <dbReference type="PROSITE" id="PS50928"/>
    </source>
</evidence>
<keyword evidence="6 7" id="KW-0472">Membrane</keyword>
<evidence type="ECO:0000256" key="3">
    <source>
        <dbReference type="ARBA" id="ARBA00022475"/>
    </source>
</evidence>
<feature type="region of interest" description="Disordered" evidence="8">
    <location>
        <begin position="273"/>
        <end position="292"/>
    </location>
</feature>
<keyword evidence="2 7" id="KW-0813">Transport</keyword>
<dbReference type="Pfam" id="PF00528">
    <property type="entry name" value="BPD_transp_1"/>
    <property type="match status" value="1"/>
</dbReference>
<feature type="transmembrane region" description="Helical" evidence="7">
    <location>
        <begin position="72"/>
        <end position="92"/>
    </location>
</feature>
<dbReference type="NCBIfam" id="TIGR01726">
    <property type="entry name" value="HEQRo_perm_3TM"/>
    <property type="match status" value="1"/>
</dbReference>
<protein>
    <submittedName>
        <fullName evidence="10">Glutamate ABC transporter permease</fullName>
    </submittedName>
</protein>
<proteinExistence type="inferred from homology"/>
<comment type="subcellular location">
    <subcellularLocation>
        <location evidence="1 7">Cell membrane</location>
        <topology evidence="1 7">Multi-pass membrane protein</topology>
    </subcellularLocation>
</comment>
<comment type="similarity">
    <text evidence="7">Belongs to the binding-protein-dependent transport system permease family.</text>
</comment>
<dbReference type="CDD" id="cd06261">
    <property type="entry name" value="TM_PBP2"/>
    <property type="match status" value="1"/>
</dbReference>
<dbReference type="RefSeq" id="WP_163896589.1">
    <property type="nucleotide sequence ID" value="NZ_AP022599.1"/>
</dbReference>
<dbReference type="GO" id="GO:0043190">
    <property type="term" value="C:ATP-binding cassette (ABC) transporter complex"/>
    <property type="evidence" value="ECO:0007669"/>
    <property type="project" value="InterPro"/>
</dbReference>
<feature type="domain" description="ABC transmembrane type-1" evidence="9">
    <location>
        <begin position="68"/>
        <end position="259"/>
    </location>
</feature>
<feature type="transmembrane region" description="Helical" evidence="7">
    <location>
        <begin position="139"/>
        <end position="159"/>
    </location>
</feature>
<keyword evidence="4 7" id="KW-0812">Transmembrane</keyword>
<evidence type="ECO:0000256" key="2">
    <source>
        <dbReference type="ARBA" id="ARBA00022448"/>
    </source>
</evidence>
<feature type="transmembrane region" description="Helical" evidence="7">
    <location>
        <begin position="113"/>
        <end position="133"/>
    </location>
</feature>
<evidence type="ECO:0000313" key="11">
    <source>
        <dbReference type="Proteomes" id="UP000467252"/>
    </source>
</evidence>
<dbReference type="GO" id="GO:0006865">
    <property type="term" value="P:amino acid transport"/>
    <property type="evidence" value="ECO:0007669"/>
    <property type="project" value="TreeGrafter"/>
</dbReference>
<keyword evidence="3" id="KW-1003">Cell membrane</keyword>
<evidence type="ECO:0000256" key="6">
    <source>
        <dbReference type="ARBA" id="ARBA00023136"/>
    </source>
</evidence>
<feature type="transmembrane region" description="Helical" evidence="7">
    <location>
        <begin position="20"/>
        <end position="37"/>
    </location>
</feature>
<dbReference type="EMBL" id="AP022599">
    <property type="protein sequence ID" value="BBY78993.1"/>
    <property type="molecule type" value="Genomic_DNA"/>
</dbReference>
<reference evidence="10 11" key="1">
    <citation type="journal article" date="2019" name="Emerg. Microbes Infect.">
        <title>Comprehensive subspecies identification of 175 nontuberculous mycobacteria species based on 7547 genomic profiles.</title>
        <authorList>
            <person name="Matsumoto Y."/>
            <person name="Kinjo T."/>
            <person name="Motooka D."/>
            <person name="Nabeya D."/>
            <person name="Jung N."/>
            <person name="Uechi K."/>
            <person name="Horii T."/>
            <person name="Iida T."/>
            <person name="Fujita J."/>
            <person name="Nakamura S."/>
        </authorList>
    </citation>
    <scope>NUCLEOTIDE SEQUENCE [LARGE SCALE GENOMIC DNA]</scope>
    <source>
        <strain evidence="10 11">JCM 6370</strain>
    </source>
</reference>
<dbReference type="InterPro" id="IPR010065">
    <property type="entry name" value="AA_ABC_transptr_permease_3TM"/>
</dbReference>
<dbReference type="PROSITE" id="PS50928">
    <property type="entry name" value="ABC_TM1"/>
    <property type="match status" value="1"/>
</dbReference>
<organism evidence="10 11">
    <name type="scientific">Mycolicibacterium pulveris</name>
    <name type="common">Mycobacterium pulveris</name>
    <dbReference type="NCBI Taxonomy" id="36813"/>
    <lineage>
        <taxon>Bacteria</taxon>
        <taxon>Bacillati</taxon>
        <taxon>Actinomycetota</taxon>
        <taxon>Actinomycetes</taxon>
        <taxon>Mycobacteriales</taxon>
        <taxon>Mycobacteriaceae</taxon>
        <taxon>Mycolicibacterium</taxon>
    </lineage>
</organism>
<sequence>MSGSVLFDAPGPRGRVRNHVVTGITVVLTLLALWVVYTRLEAKGQLSAEKWEPFLTANLWTTYIMPGVEGTLTAAGVSIVLALVLGLVLGVGRMSHALPVRWVCSVIVEFFRAVPVLIMMIFAYFLYALYGVFPGEHLALAGVITGLTLYNGAVIAEIVRAGVAALPRGQTEAAWAVGLTWGQTMRSVLLPQAITSMLPVLISQLVVVLKDSSIGFVITFVELVRQGTQVGAAYGNYIPALMVVAVLMISVNFTLSWLATWVEGRMRRSRRGTAPLDAEAVEQEGAPGATVV</sequence>
<feature type="transmembrane region" description="Helical" evidence="7">
    <location>
        <begin position="188"/>
        <end position="209"/>
    </location>
</feature>
<gene>
    <name evidence="10" type="ORF">MPUL_01510</name>
</gene>
<accession>A0A7I7UDI2</accession>
<dbReference type="GO" id="GO:0022857">
    <property type="term" value="F:transmembrane transporter activity"/>
    <property type="evidence" value="ECO:0007669"/>
    <property type="project" value="InterPro"/>
</dbReference>
<evidence type="ECO:0000256" key="7">
    <source>
        <dbReference type="RuleBase" id="RU363032"/>
    </source>
</evidence>
<dbReference type="PANTHER" id="PTHR30614:SF21">
    <property type="entry name" value="AMINO ACID ABC TRANSPORTER PERMEASE"/>
    <property type="match status" value="1"/>
</dbReference>
<dbReference type="Proteomes" id="UP000467252">
    <property type="component" value="Chromosome"/>
</dbReference>
<dbReference type="SUPFAM" id="SSF161098">
    <property type="entry name" value="MetI-like"/>
    <property type="match status" value="1"/>
</dbReference>
<keyword evidence="5 7" id="KW-1133">Transmembrane helix</keyword>
<dbReference type="PANTHER" id="PTHR30614">
    <property type="entry name" value="MEMBRANE COMPONENT OF AMINO ACID ABC TRANSPORTER"/>
    <property type="match status" value="1"/>
</dbReference>
<dbReference type="InterPro" id="IPR035906">
    <property type="entry name" value="MetI-like_sf"/>
</dbReference>
<keyword evidence="11" id="KW-1185">Reference proteome</keyword>
<evidence type="ECO:0000256" key="5">
    <source>
        <dbReference type="ARBA" id="ARBA00022989"/>
    </source>
</evidence>
<evidence type="ECO:0000256" key="1">
    <source>
        <dbReference type="ARBA" id="ARBA00004651"/>
    </source>
</evidence>
<dbReference type="InterPro" id="IPR000515">
    <property type="entry name" value="MetI-like"/>
</dbReference>